<accession>A0A220N6M5</accession>
<sequence>MSPSTSSVHVVAPDEHILTVQEALEPLYMKLEQEAEAKLLQAAVSAGWSAEEALQAIDELKRHELESIATHH</sequence>
<reference evidence="1 2" key="1">
    <citation type="journal article" date="2013" name="Genome Biol.">
        <title>Comparative genomics of the core and accessory genomes of 48 Sinorhizobium strains comprising five genospecies.</title>
        <authorList>
            <person name="Sugawara M."/>
            <person name="Epstein B."/>
            <person name="Badgley B.D."/>
            <person name="Unno T."/>
            <person name="Xu L."/>
            <person name="Reese J."/>
            <person name="Gyaneshwar P."/>
            <person name="Denny R."/>
            <person name="Mudge J."/>
            <person name="Bharti A.K."/>
            <person name="Farmer A.D."/>
            <person name="May G.D."/>
            <person name="Woodward J.E."/>
            <person name="Medigue C."/>
            <person name="Vallenet D."/>
            <person name="Lajus A."/>
            <person name="Rouy Z."/>
            <person name="Martinez-Vaz B."/>
            <person name="Tiffin P."/>
            <person name="Young N.D."/>
            <person name="Sadowsky M.J."/>
        </authorList>
    </citation>
    <scope>NUCLEOTIDE SEQUENCE [LARGE SCALE GENOMIC DNA]</scope>
    <source>
        <strain evidence="1 2">N6B1</strain>
    </source>
</reference>
<gene>
    <name evidence="1" type="ORF">GHK53_30920</name>
</gene>
<evidence type="ECO:0000313" key="1">
    <source>
        <dbReference type="EMBL" id="MQW37049.1"/>
    </source>
</evidence>
<protein>
    <submittedName>
        <fullName evidence="1">Uncharacterized protein</fullName>
    </submittedName>
</protein>
<proteinExistence type="predicted"/>
<comment type="caution">
    <text evidence="1">The sequence shown here is derived from an EMBL/GenBank/DDBJ whole genome shotgun (WGS) entry which is preliminary data.</text>
</comment>
<dbReference type="Proteomes" id="UP000429484">
    <property type="component" value="Unassembled WGS sequence"/>
</dbReference>
<name>A0A220N6M5_RHIML</name>
<organism evidence="1 2">
    <name type="scientific">Rhizobium meliloti</name>
    <name type="common">Ensifer meliloti</name>
    <name type="synonym">Sinorhizobium meliloti</name>
    <dbReference type="NCBI Taxonomy" id="382"/>
    <lineage>
        <taxon>Bacteria</taxon>
        <taxon>Pseudomonadati</taxon>
        <taxon>Pseudomonadota</taxon>
        <taxon>Alphaproteobacteria</taxon>
        <taxon>Hyphomicrobiales</taxon>
        <taxon>Rhizobiaceae</taxon>
        <taxon>Sinorhizobium/Ensifer group</taxon>
        <taxon>Sinorhizobium</taxon>
    </lineage>
</organism>
<dbReference type="EMBL" id="WISR01000248">
    <property type="protein sequence ID" value="MQW37049.1"/>
    <property type="molecule type" value="Genomic_DNA"/>
</dbReference>
<dbReference type="RefSeq" id="WP_004435756.1">
    <property type="nucleotide sequence ID" value="NZ_BJNJ01000143.1"/>
</dbReference>
<dbReference type="GeneID" id="25014008"/>
<dbReference type="AlphaFoldDB" id="A0A220N6M5"/>
<evidence type="ECO:0000313" key="2">
    <source>
        <dbReference type="Proteomes" id="UP000429484"/>
    </source>
</evidence>
<dbReference type="KEGG" id="smer:DU99_30075"/>